<name>A0ABM7YQJ8_9BURK</name>
<evidence type="ECO:0000313" key="2">
    <source>
        <dbReference type="Proteomes" id="UP001057498"/>
    </source>
</evidence>
<sequence length="73" mass="7770">MSPDRYASILNAVIETAKERGVAAPGSDYALACYQIIEAARSEAEVWGVDLQEIGLADFDAESLLSAPLKRAA</sequence>
<dbReference type="Proteomes" id="UP001057498">
    <property type="component" value="Chromosome"/>
</dbReference>
<protein>
    <submittedName>
        <fullName evidence="1">Uncharacterized protein</fullName>
    </submittedName>
</protein>
<accession>A0ABM7YQJ8</accession>
<evidence type="ECO:0000313" key="1">
    <source>
        <dbReference type="EMBL" id="BDI06821.1"/>
    </source>
</evidence>
<dbReference type="RefSeq" id="WP_251970064.1">
    <property type="nucleotide sequence ID" value="NZ_AP025730.1"/>
</dbReference>
<reference evidence="1" key="1">
    <citation type="submission" date="2022-04" db="EMBL/GenBank/DDBJ databases">
        <title>Whole genome sequence of Sphaerotilus sp. FB-5.</title>
        <authorList>
            <person name="Takeda M."/>
            <person name="Narihara S."/>
            <person name="Akimoto M."/>
            <person name="Akimoto R."/>
            <person name="Nishiyashiki S."/>
            <person name="Murakami T."/>
        </authorList>
    </citation>
    <scope>NUCLEOTIDE SEQUENCE</scope>
    <source>
        <strain evidence="1">FB-5</strain>
    </source>
</reference>
<dbReference type="EMBL" id="AP025730">
    <property type="protein sequence ID" value="BDI06821.1"/>
    <property type="molecule type" value="Genomic_DNA"/>
</dbReference>
<gene>
    <name evidence="1" type="ORF">CATMQ487_37910</name>
</gene>
<keyword evidence="2" id="KW-1185">Reference proteome</keyword>
<organism evidence="1 2">
    <name type="scientific">Sphaerotilus microaerophilus</name>
    <dbReference type="NCBI Taxonomy" id="2914710"/>
    <lineage>
        <taxon>Bacteria</taxon>
        <taxon>Pseudomonadati</taxon>
        <taxon>Pseudomonadota</taxon>
        <taxon>Betaproteobacteria</taxon>
        <taxon>Burkholderiales</taxon>
        <taxon>Sphaerotilaceae</taxon>
        <taxon>Sphaerotilus</taxon>
    </lineage>
</organism>
<proteinExistence type="predicted"/>